<evidence type="ECO:0000259" key="1">
    <source>
        <dbReference type="Pfam" id="PF01636"/>
    </source>
</evidence>
<name>A0ABS4S2Y4_PAEXY</name>
<dbReference type="SUPFAM" id="SSF56112">
    <property type="entry name" value="Protein kinase-like (PK-like)"/>
    <property type="match status" value="1"/>
</dbReference>
<evidence type="ECO:0000313" key="2">
    <source>
        <dbReference type="EMBL" id="MBP2248417.1"/>
    </source>
</evidence>
<reference evidence="2 3" key="1">
    <citation type="submission" date="2021-03" db="EMBL/GenBank/DDBJ databases">
        <title>Genomic Encyclopedia of Type Strains, Phase IV (KMG-IV): sequencing the most valuable type-strain genomes for metagenomic binning, comparative biology and taxonomic classification.</title>
        <authorList>
            <person name="Goeker M."/>
        </authorList>
    </citation>
    <scope>NUCLEOTIDE SEQUENCE [LARGE SCALE GENOMIC DNA]</scope>
    <source>
        <strain evidence="2 3">DSM 21292</strain>
    </source>
</reference>
<comment type="caution">
    <text evidence="2">The sequence shown here is derived from an EMBL/GenBank/DDBJ whole genome shotgun (WGS) entry which is preliminary data.</text>
</comment>
<dbReference type="Gene3D" id="3.90.1200.10">
    <property type="match status" value="1"/>
</dbReference>
<dbReference type="EMBL" id="JAGIKV010000023">
    <property type="protein sequence ID" value="MBP2248417.1"/>
    <property type="molecule type" value="Genomic_DNA"/>
</dbReference>
<accession>A0ABS4S2Y4</accession>
<evidence type="ECO:0000313" key="3">
    <source>
        <dbReference type="Proteomes" id="UP000810207"/>
    </source>
</evidence>
<dbReference type="InterPro" id="IPR011009">
    <property type="entry name" value="Kinase-like_dom_sf"/>
</dbReference>
<feature type="domain" description="Aminoglycoside phosphotransferase" evidence="1">
    <location>
        <begin position="5"/>
        <end position="52"/>
    </location>
</feature>
<organism evidence="2 3">
    <name type="scientific">Paenibacillus xylanexedens</name>
    <dbReference type="NCBI Taxonomy" id="528191"/>
    <lineage>
        <taxon>Bacteria</taxon>
        <taxon>Bacillati</taxon>
        <taxon>Bacillota</taxon>
        <taxon>Bacilli</taxon>
        <taxon>Bacillales</taxon>
        <taxon>Paenibacillaceae</taxon>
        <taxon>Paenibacillus</taxon>
    </lineage>
</organism>
<dbReference type="Pfam" id="PF01636">
    <property type="entry name" value="APH"/>
    <property type="match status" value="1"/>
</dbReference>
<protein>
    <submittedName>
        <fullName evidence="2">Thiamine kinase-like enzyme</fullName>
    </submittedName>
</protein>
<dbReference type="InterPro" id="IPR002575">
    <property type="entry name" value="Aminoglycoside_PTrfase"/>
</dbReference>
<dbReference type="Proteomes" id="UP000810207">
    <property type="component" value="Unassembled WGS sequence"/>
</dbReference>
<proteinExistence type="predicted"/>
<gene>
    <name evidence="2" type="ORF">J2Z28_005100</name>
</gene>
<sequence length="71" mass="8072">MIAQLDQLPMKQQLCHGDPNPGNILLRDHDAIIIDWNNASTGNPEADLAEYIIMIRYAILPPHLPMKRRLS</sequence>
<keyword evidence="3" id="KW-1185">Reference proteome</keyword>